<dbReference type="AlphaFoldDB" id="A0A0K8PBJ6"/>
<protein>
    <submittedName>
        <fullName evidence="1">Uncharacterized protein</fullName>
    </submittedName>
</protein>
<organism evidence="1">
    <name type="scientific">Flexilinea flocculi</name>
    <dbReference type="NCBI Taxonomy" id="1678840"/>
    <lineage>
        <taxon>Bacteria</taxon>
        <taxon>Bacillati</taxon>
        <taxon>Chloroflexota</taxon>
        <taxon>Anaerolineae</taxon>
        <taxon>Anaerolineales</taxon>
        <taxon>Anaerolineaceae</taxon>
        <taxon>Flexilinea</taxon>
    </lineage>
</organism>
<evidence type="ECO:0000313" key="1">
    <source>
        <dbReference type="EMBL" id="GAP40033.1"/>
    </source>
</evidence>
<dbReference type="EMBL" id="DF968180">
    <property type="protein sequence ID" value="GAP40033.1"/>
    <property type="molecule type" value="Genomic_DNA"/>
</dbReference>
<reference evidence="1" key="1">
    <citation type="journal article" date="2015" name="Genome Announc.">
        <title>Draft Genome Sequence of Anaerolineae Strain TC1, a Novel Isolate from a Methanogenic Wastewater Treatment System.</title>
        <authorList>
            <person name="Matsuura N."/>
            <person name="Tourlousse D.M."/>
            <person name="Sun L."/>
            <person name="Toyonaga M."/>
            <person name="Kuroda K."/>
            <person name="Ohashi A."/>
            <person name="Cruz R."/>
            <person name="Yamaguchi T."/>
            <person name="Sekiguchi Y."/>
        </authorList>
    </citation>
    <scope>NUCLEOTIDE SEQUENCE [LARGE SCALE GENOMIC DNA]</scope>
    <source>
        <strain evidence="1">TC1</strain>
    </source>
</reference>
<keyword evidence="2" id="KW-1185">Reference proteome</keyword>
<sequence length="86" mass="9694">MSRRKISESKGYAAEVIHYPDTQETAEENPAEHKPVSFSSNTIDHVLSEACSIASLHPQDLLDWAIKKNEVTLINRHGAKIRIQIQ</sequence>
<name>A0A0K8PBJ6_9CHLR</name>
<accession>A0A0K8PBJ6</accession>
<dbReference type="STRING" id="1678840.ATC1_12573"/>
<gene>
    <name evidence="1" type="ORF">ATC1_12573</name>
</gene>
<proteinExistence type="predicted"/>
<dbReference type="RefSeq" id="WP_062278945.1">
    <property type="nucleotide sequence ID" value="NZ_DF968180.1"/>
</dbReference>
<dbReference type="Proteomes" id="UP000053370">
    <property type="component" value="Unassembled WGS sequence"/>
</dbReference>
<evidence type="ECO:0000313" key="2">
    <source>
        <dbReference type="Proteomes" id="UP000053370"/>
    </source>
</evidence>